<evidence type="ECO:0000313" key="4">
    <source>
        <dbReference type="Proteomes" id="UP000289857"/>
    </source>
</evidence>
<keyword evidence="1" id="KW-0597">Phosphoprotein</keyword>
<gene>
    <name evidence="3" type="ORF">EQG61_04255</name>
</gene>
<dbReference type="InterPro" id="IPR036641">
    <property type="entry name" value="HPT_dom_sf"/>
</dbReference>
<feature type="modified residue" description="Phosphohistidine" evidence="1">
    <location>
        <position position="57"/>
    </location>
</feature>
<evidence type="ECO:0000256" key="1">
    <source>
        <dbReference type="PROSITE-ProRule" id="PRU00110"/>
    </source>
</evidence>
<comment type="caution">
    <text evidence="3">The sequence shown here is derived from an EMBL/GenBank/DDBJ whole genome shotgun (WGS) entry which is preliminary data.</text>
</comment>
<proteinExistence type="predicted"/>
<dbReference type="RefSeq" id="WP_129460644.1">
    <property type="nucleotide sequence ID" value="NZ_SBKN01000001.1"/>
</dbReference>
<sequence length="110" mass="13027">MINETPNLEYLEQLAAGDPKVRQTIFDVMVKEYFADYQEYKAAIAQNDVKKSITFVHRLKHKIGFLGMEYSYQIAHRYEEELRRNSDRFQSEFEAVLLKIQEFINSTPSL</sequence>
<dbReference type="PROSITE" id="PS50894">
    <property type="entry name" value="HPT"/>
    <property type="match status" value="1"/>
</dbReference>
<dbReference type="EMBL" id="SBKN01000001">
    <property type="protein sequence ID" value="RXR24666.1"/>
    <property type="molecule type" value="Genomic_DNA"/>
</dbReference>
<dbReference type="AlphaFoldDB" id="A0A4Q1KDB3"/>
<dbReference type="Gene3D" id="1.20.120.160">
    <property type="entry name" value="HPT domain"/>
    <property type="match status" value="1"/>
</dbReference>
<feature type="domain" description="HPt" evidence="2">
    <location>
        <begin position="18"/>
        <end position="110"/>
    </location>
</feature>
<protein>
    <submittedName>
        <fullName evidence="3">Hpt domain-containing protein</fullName>
    </submittedName>
</protein>
<accession>A0A4Q1KDB3</accession>
<evidence type="ECO:0000313" key="3">
    <source>
        <dbReference type="EMBL" id="RXR24666.1"/>
    </source>
</evidence>
<name>A0A4Q1KDB3_9FLAO</name>
<dbReference type="GO" id="GO:0000160">
    <property type="term" value="P:phosphorelay signal transduction system"/>
    <property type="evidence" value="ECO:0007669"/>
    <property type="project" value="InterPro"/>
</dbReference>
<keyword evidence="4" id="KW-1185">Reference proteome</keyword>
<dbReference type="SUPFAM" id="SSF47226">
    <property type="entry name" value="Histidine-containing phosphotransfer domain, HPT domain"/>
    <property type="match status" value="1"/>
</dbReference>
<organism evidence="3 4">
    <name type="scientific">Flavobacterium stagni</name>
    <dbReference type="NCBI Taxonomy" id="2506421"/>
    <lineage>
        <taxon>Bacteria</taxon>
        <taxon>Pseudomonadati</taxon>
        <taxon>Bacteroidota</taxon>
        <taxon>Flavobacteriia</taxon>
        <taxon>Flavobacteriales</taxon>
        <taxon>Flavobacteriaceae</taxon>
        <taxon>Flavobacterium</taxon>
    </lineage>
</organism>
<dbReference type="GO" id="GO:0004672">
    <property type="term" value="F:protein kinase activity"/>
    <property type="evidence" value="ECO:0007669"/>
    <property type="project" value="UniProtKB-ARBA"/>
</dbReference>
<dbReference type="OrthoDB" id="1441381at2"/>
<dbReference type="InterPro" id="IPR008207">
    <property type="entry name" value="Sig_transdc_His_kin_Hpt_dom"/>
</dbReference>
<evidence type="ECO:0000259" key="2">
    <source>
        <dbReference type="PROSITE" id="PS50894"/>
    </source>
</evidence>
<reference evidence="4" key="1">
    <citation type="submission" date="2019-01" db="EMBL/GenBank/DDBJ databases">
        <title>Cytophagaceae bacterium strain CAR-16.</title>
        <authorList>
            <person name="Chen W.-M."/>
        </authorList>
    </citation>
    <scope>NUCLEOTIDE SEQUENCE [LARGE SCALE GENOMIC DNA]</scope>
    <source>
        <strain evidence="4">WWJ-16</strain>
    </source>
</reference>
<dbReference type="Proteomes" id="UP000289857">
    <property type="component" value="Unassembled WGS sequence"/>
</dbReference>